<accession>A0ABT1KDJ2</accession>
<proteinExistence type="predicted"/>
<organism evidence="1 2">
    <name type="scientific">Nonomuraea roseoviolacea subsp. carminata</name>
    <dbReference type="NCBI Taxonomy" id="160689"/>
    <lineage>
        <taxon>Bacteria</taxon>
        <taxon>Bacillati</taxon>
        <taxon>Actinomycetota</taxon>
        <taxon>Actinomycetes</taxon>
        <taxon>Streptosporangiales</taxon>
        <taxon>Streptosporangiaceae</taxon>
        <taxon>Nonomuraea</taxon>
    </lineage>
</organism>
<dbReference type="EMBL" id="JAMZEC010000001">
    <property type="protein sequence ID" value="MCP2351732.1"/>
    <property type="molecule type" value="Genomic_DNA"/>
</dbReference>
<dbReference type="RefSeq" id="WP_253778313.1">
    <property type="nucleotide sequence ID" value="NZ_BAAAVE010000047.1"/>
</dbReference>
<evidence type="ECO:0000313" key="1">
    <source>
        <dbReference type="EMBL" id="MCP2351732.1"/>
    </source>
</evidence>
<reference evidence="1 2" key="1">
    <citation type="submission" date="2022-06" db="EMBL/GenBank/DDBJ databases">
        <title>Sequencing the genomes of 1000 actinobacteria strains.</title>
        <authorList>
            <person name="Klenk H.-P."/>
        </authorList>
    </citation>
    <scope>NUCLEOTIDE SEQUENCE [LARGE SCALE GENOMIC DNA]</scope>
    <source>
        <strain evidence="1 2">DSM 44170</strain>
    </source>
</reference>
<gene>
    <name evidence="1" type="ORF">HD595_007854</name>
</gene>
<evidence type="ECO:0000313" key="2">
    <source>
        <dbReference type="Proteomes" id="UP001320766"/>
    </source>
</evidence>
<protein>
    <submittedName>
        <fullName evidence="1">Uncharacterized protein</fullName>
    </submittedName>
</protein>
<sequence length="198" mass="21821">MVDDTLELLDLLMATEVVNKAQNASNKETVRKHPKLAKSSARLAVAVEALFESDGWGGPYSEPRVAELWEAIEAVISRAELRAALVLVNDSVPPADAADPDDWRSELVGRYATVSGFLKVLATPVLEAMKALPDVLAHRSRLPAPLIPGRLVDAGVVNGPWKRLVFGYPAREDGSVNRHAYAFCVLERFWRALKRREI</sequence>
<dbReference type="Proteomes" id="UP001320766">
    <property type="component" value="Unassembled WGS sequence"/>
</dbReference>
<comment type="caution">
    <text evidence="1">The sequence shown here is derived from an EMBL/GenBank/DDBJ whole genome shotgun (WGS) entry which is preliminary data.</text>
</comment>
<name>A0ABT1KDJ2_9ACTN</name>
<keyword evidence="2" id="KW-1185">Reference proteome</keyword>